<evidence type="ECO:0000256" key="7">
    <source>
        <dbReference type="PROSITE-ProRule" id="PRU00042"/>
    </source>
</evidence>
<feature type="domain" description="C2H2-type" evidence="9">
    <location>
        <begin position="289"/>
        <end position="318"/>
    </location>
</feature>
<evidence type="ECO:0000256" key="3">
    <source>
        <dbReference type="ARBA" id="ARBA00022737"/>
    </source>
</evidence>
<name>A4RV11_OSTLU</name>
<dbReference type="HOGENOM" id="CLU_301574_0_0_1"/>
<protein>
    <recommendedName>
        <fullName evidence="9">C2H2-type domain-containing protein</fullName>
    </recommendedName>
</protein>
<feature type="region of interest" description="Disordered" evidence="8">
    <location>
        <begin position="234"/>
        <end position="262"/>
    </location>
</feature>
<keyword evidence="5" id="KW-0862">Zinc</keyword>
<dbReference type="EMBL" id="CP000583">
    <property type="protein sequence ID" value="ABO95349.1"/>
    <property type="molecule type" value="Genomic_DNA"/>
</dbReference>
<dbReference type="Gramene" id="ABO95349">
    <property type="protein sequence ID" value="ABO95349"/>
    <property type="gene ID" value="OSTLU_24295"/>
</dbReference>
<feature type="region of interest" description="Disordered" evidence="8">
    <location>
        <begin position="1"/>
        <end position="79"/>
    </location>
</feature>
<feature type="region of interest" description="Disordered" evidence="8">
    <location>
        <begin position="446"/>
        <end position="469"/>
    </location>
</feature>
<dbReference type="Pfam" id="PF00096">
    <property type="entry name" value="zf-C2H2"/>
    <property type="match status" value="1"/>
</dbReference>
<proteinExistence type="predicted"/>
<evidence type="ECO:0000313" key="10">
    <source>
        <dbReference type="EMBL" id="ABO95349.1"/>
    </source>
</evidence>
<keyword evidence="11" id="KW-1185">Reference proteome</keyword>
<keyword evidence="2" id="KW-0479">Metal-binding</keyword>
<dbReference type="Gene3D" id="3.30.1330.40">
    <property type="entry name" value="RutC-like"/>
    <property type="match status" value="1"/>
</dbReference>
<feature type="compositionally biased region" description="Basic and acidic residues" evidence="8">
    <location>
        <begin position="547"/>
        <end position="558"/>
    </location>
</feature>
<sequence>MSAEGGLPGQPPASEVAAVVSDGKVDAGAGDGNEVQTATPARSPGQGANGSPNSDKTTKDGEVANEAPARTPAPALAVSSPTTIDVEVPTPRGVDQMSPDGNREYKIYKDIECCFCGAQKKFNGYLAFKKHVVSYCSAKPEETFAEYQQHVEKYWAEQPAMDQAEMVSAFVMEDENDKDETDRDSDADDDGPRSDTVKHRAEAEATHNADSDDDRPANKAALLKTPENLFDDVSNVDDKLTANESTEPNRKRRTAARPSRYTVGIDDEDERAASRGRDIDKSTNESQECACTECGKSFKNAHSLKIHQSKMKHRGELIVPLTAGAVEKKNKTQASVIVTNHSTACDVCGVSVKSPAGLVTHKARWCKGAKSAATSVPNAQVVTKATDKAPPKIASEAHTPLKELSVGAKSRKCLLREESGCEFKGTSFDDLVRHMQVEHGVKVTRIGKQSAQGESPGDEPAVEEQSVRPQTETTILRIFHTQRSCAECSAKFPNNSGLIAHYKDAHNVRAFITAKEFKEAEALMNSSSDASLPTSEPKPSLSKPNKLTHETRDTDRPSGKSKKTQITCEYCQTYTGFWNAGFAAHLRSCKLKHPQTSPLEEEPLNVGVSFPGPPRTKEMDPGVRFCDECAAGDFKCKSFRQLCTHYKKEHNVELIAAAAVIEDRVALNQTDMEEVDETVVHDKGVHSSTKHMEILTDQLQCPECEFKAKQHRGLCTHMRMKHKTIPIPVEPPSRRKRSRAASVTAEDETHALVPVKRMTRELDDALPGNEIVEVKNFQQLVNSFKELSAAHKELVRSHEELARSHEIATRTNVQYEDRIAVLESGTSQGGDRRRGAGRGALALHAPDANTQVVYHNPGGLDCSPVVTWGRQVWLSGITCGGVVEPTFTGQMRRVFDNLVRLLVMAGTDVAHLLQVKIHLKDIREMEAVCDIWDRFFSDAGITREHRPCRHITQAVLSNAKLQVEMFAEAVLPGEGEQAFPSGLPPKRIANA</sequence>
<evidence type="ECO:0000256" key="1">
    <source>
        <dbReference type="ARBA" id="ARBA00004123"/>
    </source>
</evidence>
<dbReference type="Gene3D" id="3.30.160.60">
    <property type="entry name" value="Classic Zinc Finger"/>
    <property type="match status" value="1"/>
</dbReference>
<dbReference type="STRING" id="436017.A4RV11"/>
<dbReference type="GeneID" id="5000900"/>
<dbReference type="Proteomes" id="UP000001568">
    <property type="component" value="Chromosome 3"/>
</dbReference>
<dbReference type="PROSITE" id="PS00028">
    <property type="entry name" value="ZINC_FINGER_C2H2_1"/>
    <property type="match status" value="2"/>
</dbReference>
<dbReference type="OrthoDB" id="498891at2759"/>
<feature type="region of interest" description="Disordered" evidence="8">
    <location>
        <begin position="174"/>
        <end position="217"/>
    </location>
</feature>
<evidence type="ECO:0000313" key="11">
    <source>
        <dbReference type="Proteomes" id="UP000001568"/>
    </source>
</evidence>
<evidence type="ECO:0000256" key="5">
    <source>
        <dbReference type="ARBA" id="ARBA00022833"/>
    </source>
</evidence>
<evidence type="ECO:0000256" key="6">
    <source>
        <dbReference type="ARBA" id="ARBA00023242"/>
    </source>
</evidence>
<dbReference type="Pfam" id="PF01042">
    <property type="entry name" value="Ribonuc_L-PSP"/>
    <property type="match status" value="1"/>
</dbReference>
<dbReference type="InterPro" id="IPR006175">
    <property type="entry name" value="YjgF/YER057c/UK114"/>
</dbReference>
<dbReference type="InterPro" id="IPR035709">
    <property type="entry name" value="YoaB-like"/>
</dbReference>
<comment type="subcellular location">
    <subcellularLocation>
        <location evidence="1">Nucleus</location>
    </subcellularLocation>
</comment>
<keyword evidence="6" id="KW-0539">Nucleus</keyword>
<dbReference type="PROSITE" id="PS50157">
    <property type="entry name" value="ZINC_FINGER_C2H2_2"/>
    <property type="match status" value="2"/>
</dbReference>
<keyword evidence="4 7" id="KW-0863">Zinc-finger</keyword>
<feature type="region of interest" description="Disordered" evidence="8">
    <location>
        <begin position="525"/>
        <end position="561"/>
    </location>
</feature>
<dbReference type="RefSeq" id="XP_001417056.1">
    <property type="nucleotide sequence ID" value="XM_001417019.1"/>
</dbReference>
<dbReference type="KEGG" id="olu:OSTLU_24295"/>
<dbReference type="CDD" id="cd06150">
    <property type="entry name" value="YjgF_YER057c_UK114_like_2"/>
    <property type="match status" value="1"/>
</dbReference>
<dbReference type="InterPro" id="IPR013087">
    <property type="entry name" value="Znf_C2H2_type"/>
</dbReference>
<dbReference type="PANTHER" id="PTHR24406">
    <property type="entry name" value="TRANSCRIPTIONAL REPRESSOR CTCFL-RELATED"/>
    <property type="match status" value="1"/>
</dbReference>
<evidence type="ECO:0000259" key="9">
    <source>
        <dbReference type="PROSITE" id="PS50157"/>
    </source>
</evidence>
<reference evidence="10 11" key="1">
    <citation type="journal article" date="2007" name="Proc. Natl. Acad. Sci. U.S.A.">
        <title>The tiny eukaryote Ostreococcus provides genomic insights into the paradox of plankton speciation.</title>
        <authorList>
            <person name="Palenik B."/>
            <person name="Grimwood J."/>
            <person name="Aerts A."/>
            <person name="Rouze P."/>
            <person name="Salamov A."/>
            <person name="Putnam N."/>
            <person name="Dupont C."/>
            <person name="Jorgensen R."/>
            <person name="Derelle E."/>
            <person name="Rombauts S."/>
            <person name="Zhou K."/>
            <person name="Otillar R."/>
            <person name="Merchant S.S."/>
            <person name="Podell S."/>
            <person name="Gaasterland T."/>
            <person name="Napoli C."/>
            <person name="Gendler K."/>
            <person name="Manuell A."/>
            <person name="Tai V."/>
            <person name="Vallon O."/>
            <person name="Piganeau G."/>
            <person name="Jancek S."/>
            <person name="Heijde M."/>
            <person name="Jabbari K."/>
            <person name="Bowler C."/>
            <person name="Lohr M."/>
            <person name="Robbens S."/>
            <person name="Werner G."/>
            <person name="Dubchak I."/>
            <person name="Pazour G.J."/>
            <person name="Ren Q."/>
            <person name="Paulsen I."/>
            <person name="Delwiche C."/>
            <person name="Schmutz J."/>
            <person name="Rokhsar D."/>
            <person name="Van de Peer Y."/>
            <person name="Moreau H."/>
            <person name="Grigoriev I.V."/>
        </authorList>
    </citation>
    <scope>NUCLEOTIDE SEQUENCE [LARGE SCALE GENOMIC DNA]</scope>
    <source>
        <strain evidence="10 11">CCE9901</strain>
    </source>
</reference>
<evidence type="ECO:0000256" key="4">
    <source>
        <dbReference type="ARBA" id="ARBA00022771"/>
    </source>
</evidence>
<organism evidence="10 11">
    <name type="scientific">Ostreococcus lucimarinus (strain CCE9901)</name>
    <dbReference type="NCBI Taxonomy" id="436017"/>
    <lineage>
        <taxon>Eukaryota</taxon>
        <taxon>Viridiplantae</taxon>
        <taxon>Chlorophyta</taxon>
        <taxon>Mamiellophyceae</taxon>
        <taxon>Mamiellales</taxon>
        <taxon>Bathycoccaceae</taxon>
        <taxon>Ostreococcus</taxon>
    </lineage>
</organism>
<keyword evidence="3" id="KW-0677">Repeat</keyword>
<evidence type="ECO:0000256" key="8">
    <source>
        <dbReference type="SAM" id="MobiDB-lite"/>
    </source>
</evidence>
<dbReference type="GO" id="GO:0005634">
    <property type="term" value="C:nucleus"/>
    <property type="evidence" value="ECO:0007669"/>
    <property type="project" value="UniProtKB-SubCell"/>
</dbReference>
<dbReference type="InterPro" id="IPR035959">
    <property type="entry name" value="RutC-like_sf"/>
</dbReference>
<feature type="compositionally biased region" description="Acidic residues" evidence="8">
    <location>
        <begin position="174"/>
        <end position="189"/>
    </location>
</feature>
<dbReference type="eggNOG" id="ENOG502T16R">
    <property type="taxonomic scope" value="Eukaryota"/>
</dbReference>
<gene>
    <name evidence="10" type="ORF">OSTLU_24295</name>
</gene>
<feature type="compositionally biased region" description="Polar residues" evidence="8">
    <location>
        <begin position="525"/>
        <end position="534"/>
    </location>
</feature>
<dbReference type="SMART" id="SM00355">
    <property type="entry name" value="ZnF_C2H2"/>
    <property type="match status" value="8"/>
</dbReference>
<evidence type="ECO:0000256" key="2">
    <source>
        <dbReference type="ARBA" id="ARBA00022723"/>
    </source>
</evidence>
<dbReference type="AlphaFoldDB" id="A4RV11"/>
<feature type="compositionally biased region" description="Basic and acidic residues" evidence="8">
    <location>
        <begin position="190"/>
        <end position="217"/>
    </location>
</feature>
<accession>A4RV11</accession>
<feature type="domain" description="C2H2-type" evidence="9">
    <location>
        <begin position="483"/>
        <end position="506"/>
    </location>
</feature>
<dbReference type="InterPro" id="IPR050888">
    <property type="entry name" value="ZnF_C2H2-type_TF"/>
</dbReference>
<dbReference type="GO" id="GO:0008270">
    <property type="term" value="F:zinc ion binding"/>
    <property type="evidence" value="ECO:0007669"/>
    <property type="project" value="UniProtKB-KW"/>
</dbReference>
<dbReference type="SUPFAM" id="SSF55298">
    <property type="entry name" value="YjgF-like"/>
    <property type="match status" value="1"/>
</dbReference>